<name>A0A2M4B6M4_9DIPT</name>
<dbReference type="EMBL" id="GGFK01015383">
    <property type="protein sequence ID" value="MBW48704.1"/>
    <property type="molecule type" value="Transcribed_RNA"/>
</dbReference>
<reference evidence="2" key="1">
    <citation type="submission" date="2018-01" db="EMBL/GenBank/DDBJ databases">
        <title>An insight into the sialome of Amazonian anophelines.</title>
        <authorList>
            <person name="Ribeiro J.M."/>
            <person name="Scarpassa V."/>
            <person name="Calvo E."/>
        </authorList>
    </citation>
    <scope>NUCLEOTIDE SEQUENCE</scope>
    <source>
        <tissue evidence="2">Salivary glands</tissue>
    </source>
</reference>
<proteinExistence type="predicted"/>
<feature type="chain" id="PRO_5014837549" evidence="1">
    <location>
        <begin position="35"/>
        <end position="87"/>
    </location>
</feature>
<protein>
    <submittedName>
        <fullName evidence="2">Putative secreted protein</fullName>
    </submittedName>
</protein>
<keyword evidence="1" id="KW-0732">Signal</keyword>
<evidence type="ECO:0000256" key="1">
    <source>
        <dbReference type="SAM" id="SignalP"/>
    </source>
</evidence>
<organism evidence="2">
    <name type="scientific">Anopheles triannulatus</name>
    <dbReference type="NCBI Taxonomy" id="58253"/>
    <lineage>
        <taxon>Eukaryota</taxon>
        <taxon>Metazoa</taxon>
        <taxon>Ecdysozoa</taxon>
        <taxon>Arthropoda</taxon>
        <taxon>Hexapoda</taxon>
        <taxon>Insecta</taxon>
        <taxon>Pterygota</taxon>
        <taxon>Neoptera</taxon>
        <taxon>Endopterygota</taxon>
        <taxon>Diptera</taxon>
        <taxon>Nematocera</taxon>
        <taxon>Culicoidea</taxon>
        <taxon>Culicidae</taxon>
        <taxon>Anophelinae</taxon>
        <taxon>Anopheles</taxon>
    </lineage>
</organism>
<sequence length="87" mass="9363">MITLADAQHLPRVACLTLRTSLSLLSFCFTSAAACLSERVLSQVMVRSVVAAMAAERRNEESTVTTHAVASFERVSCGGPCFLQKKS</sequence>
<dbReference type="AlphaFoldDB" id="A0A2M4B6M4"/>
<feature type="signal peptide" evidence="1">
    <location>
        <begin position="1"/>
        <end position="34"/>
    </location>
</feature>
<evidence type="ECO:0000313" key="2">
    <source>
        <dbReference type="EMBL" id="MBW48704.1"/>
    </source>
</evidence>
<accession>A0A2M4B6M4</accession>